<dbReference type="RefSeq" id="WP_039084570.1">
    <property type="nucleotide sequence ID" value="NZ_JPXS01000053.1"/>
</dbReference>
<evidence type="ECO:0000256" key="7">
    <source>
        <dbReference type="ARBA" id="ARBA00068193"/>
    </source>
</evidence>
<keyword evidence="4 8" id="KW-0460">Magnesium</keyword>
<comment type="similarity">
    <text evidence="1 8 9">Belongs to the phosphohexose mutase family.</text>
</comment>
<feature type="domain" description="Alpha-D-phosphohexomutase alpha/beta/alpha" evidence="14">
    <location>
        <begin position="258"/>
        <end position="364"/>
    </location>
</feature>
<feature type="binding site" evidence="8">
    <location>
        <position position="241"/>
    </location>
    <ligand>
        <name>Mg(2+)</name>
        <dbReference type="ChEBI" id="CHEBI:18420"/>
    </ligand>
</feature>
<dbReference type="InterPro" id="IPR016066">
    <property type="entry name" value="A-D-PHexomutase_CS"/>
</dbReference>
<dbReference type="Pfam" id="PF02879">
    <property type="entry name" value="PGM_PMM_II"/>
    <property type="match status" value="1"/>
</dbReference>
<evidence type="ECO:0000259" key="14">
    <source>
        <dbReference type="Pfam" id="PF02880"/>
    </source>
</evidence>
<dbReference type="AlphaFoldDB" id="A0A0A2XCI9"/>
<evidence type="ECO:0000259" key="13">
    <source>
        <dbReference type="Pfam" id="PF02879"/>
    </source>
</evidence>
<dbReference type="InterPro" id="IPR036900">
    <property type="entry name" value="A-D-PHexomutase_C_sf"/>
</dbReference>
<dbReference type="InterPro" id="IPR006352">
    <property type="entry name" value="GlmM_bact"/>
</dbReference>
<feature type="domain" description="Alpha-D-phosphohexomutase C-terminal" evidence="11">
    <location>
        <begin position="373"/>
        <end position="439"/>
    </location>
</feature>
<dbReference type="Pfam" id="PF02878">
    <property type="entry name" value="PGM_PMM_I"/>
    <property type="match status" value="1"/>
</dbReference>
<dbReference type="EMBL" id="JPXS01000053">
    <property type="protein sequence ID" value="KGQ30101.1"/>
    <property type="molecule type" value="Genomic_DNA"/>
</dbReference>
<proteinExistence type="inferred from homology"/>
<dbReference type="GO" id="GO:0006048">
    <property type="term" value="P:UDP-N-acetylglucosamine biosynthetic process"/>
    <property type="evidence" value="ECO:0007669"/>
    <property type="project" value="TreeGrafter"/>
</dbReference>
<gene>
    <name evidence="8 15" type="primary">glmM</name>
    <name evidence="15" type="ORF">JP32_09665</name>
</gene>
<comment type="PTM">
    <text evidence="8">Activated by phosphorylation.</text>
</comment>
<feature type="binding site" evidence="8">
    <location>
        <position position="243"/>
    </location>
    <ligand>
        <name>Mg(2+)</name>
        <dbReference type="ChEBI" id="CHEBI:18420"/>
    </ligand>
</feature>
<protein>
    <recommendedName>
        <fullName evidence="7 8">Phosphoglucosamine mutase</fullName>
        <ecNumber evidence="6 8">5.4.2.10</ecNumber>
    </recommendedName>
</protein>
<feature type="domain" description="Alpha-D-phosphohexomutase alpha/beta/alpha" evidence="12">
    <location>
        <begin position="4"/>
        <end position="135"/>
    </location>
</feature>
<organism evidence="15 16">
    <name type="scientific">Gallibacterium anatis</name>
    <dbReference type="NCBI Taxonomy" id="750"/>
    <lineage>
        <taxon>Bacteria</taxon>
        <taxon>Pseudomonadati</taxon>
        <taxon>Pseudomonadota</taxon>
        <taxon>Gammaproteobacteria</taxon>
        <taxon>Pasteurellales</taxon>
        <taxon>Pasteurellaceae</taxon>
        <taxon>Gallibacterium</taxon>
    </lineage>
</organism>
<comment type="caution">
    <text evidence="15">The sequence shown here is derived from an EMBL/GenBank/DDBJ whole genome shotgun (WGS) entry which is preliminary data.</text>
</comment>
<dbReference type="InterPro" id="IPR005844">
    <property type="entry name" value="A-D-PHexomutase_a/b/a-I"/>
</dbReference>
<dbReference type="PANTHER" id="PTHR42946">
    <property type="entry name" value="PHOSPHOHEXOSE MUTASE"/>
    <property type="match status" value="1"/>
</dbReference>
<evidence type="ECO:0000256" key="5">
    <source>
        <dbReference type="ARBA" id="ARBA00023235"/>
    </source>
</evidence>
<dbReference type="InterPro" id="IPR005846">
    <property type="entry name" value="A-D-PHexomutase_a/b/a-III"/>
</dbReference>
<dbReference type="NCBIfam" id="NF008139">
    <property type="entry name" value="PRK10887.1"/>
    <property type="match status" value="1"/>
</dbReference>
<dbReference type="GO" id="GO:0005829">
    <property type="term" value="C:cytosol"/>
    <property type="evidence" value="ECO:0007669"/>
    <property type="project" value="TreeGrafter"/>
</dbReference>
<evidence type="ECO:0000259" key="11">
    <source>
        <dbReference type="Pfam" id="PF00408"/>
    </source>
</evidence>
<feature type="domain" description="Alpha-D-phosphohexomutase alpha/beta/alpha" evidence="13">
    <location>
        <begin position="157"/>
        <end position="254"/>
    </location>
</feature>
<dbReference type="SUPFAM" id="SSF53738">
    <property type="entry name" value="Phosphoglucomutase, first 3 domains"/>
    <property type="match status" value="3"/>
</dbReference>
<dbReference type="InterPro" id="IPR005843">
    <property type="entry name" value="A-D-PHexomutase_C"/>
</dbReference>
<dbReference type="EC" id="5.4.2.10" evidence="6 8"/>
<dbReference type="HAMAP" id="MF_01554_B">
    <property type="entry name" value="GlmM_B"/>
    <property type="match status" value="1"/>
</dbReference>
<dbReference type="PANTHER" id="PTHR42946:SF1">
    <property type="entry name" value="PHOSPHOGLUCOMUTASE (ALPHA-D-GLUCOSE-1,6-BISPHOSPHATE-DEPENDENT)"/>
    <property type="match status" value="1"/>
</dbReference>
<evidence type="ECO:0000256" key="2">
    <source>
        <dbReference type="ARBA" id="ARBA00022553"/>
    </source>
</evidence>
<dbReference type="FunFam" id="3.40.120.10:FF:000002">
    <property type="entry name" value="Phosphoglucosamine mutase"/>
    <property type="match status" value="1"/>
</dbReference>
<keyword evidence="3 8" id="KW-0479">Metal-binding</keyword>
<dbReference type="Pfam" id="PF02880">
    <property type="entry name" value="PGM_PMM_III"/>
    <property type="match status" value="1"/>
</dbReference>
<evidence type="ECO:0000313" key="16">
    <source>
        <dbReference type="Proteomes" id="UP000030526"/>
    </source>
</evidence>
<dbReference type="InterPro" id="IPR005841">
    <property type="entry name" value="Alpha-D-phosphohexomutase_SF"/>
</dbReference>
<reference evidence="15 16" key="1">
    <citation type="submission" date="2014-08" db="EMBL/GenBank/DDBJ databases">
        <title>Chaperone-usher fimbriae in a diverse selection of Gallibacterium genomes.</title>
        <authorList>
            <person name="Kudirkiene E."/>
            <person name="Bager R.J."/>
            <person name="Johnson T.J."/>
            <person name="Bojesen A.M."/>
        </authorList>
    </citation>
    <scope>NUCLEOTIDE SEQUENCE [LARGE SCALE GENOMIC DNA]</scope>
    <source>
        <strain evidence="15 16">20558/3kl.</strain>
    </source>
</reference>
<evidence type="ECO:0000256" key="4">
    <source>
        <dbReference type="ARBA" id="ARBA00022842"/>
    </source>
</evidence>
<feature type="binding site" description="via phosphate group" evidence="8">
    <location>
        <position position="102"/>
    </location>
    <ligand>
        <name>Mg(2+)</name>
        <dbReference type="ChEBI" id="CHEBI:18420"/>
    </ligand>
</feature>
<dbReference type="GO" id="GO:0008966">
    <property type="term" value="F:phosphoglucosamine mutase activity"/>
    <property type="evidence" value="ECO:0007669"/>
    <property type="project" value="UniProtKB-UniRule"/>
</dbReference>
<dbReference type="NCBIfam" id="TIGR01455">
    <property type="entry name" value="glmM"/>
    <property type="match status" value="1"/>
</dbReference>
<dbReference type="InterPro" id="IPR050060">
    <property type="entry name" value="Phosphoglucosamine_mutase"/>
</dbReference>
<evidence type="ECO:0000256" key="8">
    <source>
        <dbReference type="HAMAP-Rule" id="MF_01554"/>
    </source>
</evidence>
<comment type="cofactor">
    <cofactor evidence="8">
        <name>Mg(2+)</name>
        <dbReference type="ChEBI" id="CHEBI:18420"/>
    </cofactor>
    <text evidence="8">Binds 1 Mg(2+) ion per subunit.</text>
</comment>
<evidence type="ECO:0000256" key="6">
    <source>
        <dbReference type="ARBA" id="ARBA00066330"/>
    </source>
</evidence>
<dbReference type="Gene3D" id="3.40.120.10">
    <property type="entry name" value="Alpha-D-Glucose-1,6-Bisphosphate, subunit A, domain 3"/>
    <property type="match status" value="3"/>
</dbReference>
<feature type="binding site" evidence="8">
    <location>
        <position position="245"/>
    </location>
    <ligand>
        <name>Mg(2+)</name>
        <dbReference type="ChEBI" id="CHEBI:18420"/>
    </ligand>
</feature>
<evidence type="ECO:0000256" key="10">
    <source>
        <dbReference type="RuleBase" id="RU004327"/>
    </source>
</evidence>
<keyword evidence="2 8" id="KW-0597">Phosphoprotein</keyword>
<dbReference type="GO" id="GO:0005975">
    <property type="term" value="P:carbohydrate metabolic process"/>
    <property type="evidence" value="ECO:0007669"/>
    <property type="project" value="InterPro"/>
</dbReference>
<comment type="function">
    <text evidence="8 10">Catalyzes the conversion of glucosamine-6-phosphate to glucosamine-1-phosphate.</text>
</comment>
<dbReference type="GO" id="GO:0004615">
    <property type="term" value="F:phosphomannomutase activity"/>
    <property type="evidence" value="ECO:0007669"/>
    <property type="project" value="TreeGrafter"/>
</dbReference>
<name>A0A0A2XCI9_9PAST</name>
<dbReference type="FunFam" id="3.30.310.50:FF:000001">
    <property type="entry name" value="Phosphoglucosamine mutase"/>
    <property type="match status" value="1"/>
</dbReference>
<evidence type="ECO:0000313" key="15">
    <source>
        <dbReference type="EMBL" id="KGQ30101.1"/>
    </source>
</evidence>
<dbReference type="GO" id="GO:0009252">
    <property type="term" value="P:peptidoglycan biosynthetic process"/>
    <property type="evidence" value="ECO:0007669"/>
    <property type="project" value="TreeGrafter"/>
</dbReference>
<dbReference type="PROSITE" id="PS00710">
    <property type="entry name" value="PGM_PMM"/>
    <property type="match status" value="1"/>
</dbReference>
<keyword evidence="5 8" id="KW-0413">Isomerase</keyword>
<dbReference type="SUPFAM" id="SSF55957">
    <property type="entry name" value="Phosphoglucomutase, C-terminal domain"/>
    <property type="match status" value="1"/>
</dbReference>
<sequence>MAERKYFGTDGVRGRVGTYPITPEFALKLGWAAGKVLSTQGSRKVLIGKDTRISGYMLESALEAGLAAAGLSAAFVGPMPTPAIAYLTRTFRAEAGIVISASHNPYYDNGIKFFSAHGTKLPDDIELAIEELLEQPMTCVESAELGKASRINDAAGRYIEFCKSTFPAHLSLEGLKIVVDCANGATYHIAPNVMRELGATVIEIGTKPDGMNINERCGATDVRALQEVVVQSKADVGLAYDGDGDRIMMVDHLGNKVDGDQILFIIAREALRSGKLSGGVVGTLMSNMSLELALKMLGIPFVRAKVGDRYVLEQMQERGWKLGGENSGHIIISEKNTTGDGIVASLEVLAAMVNHGLSLNELASGVQLFPQVLINVRFEAGSNPLENEAVKQAAAEVEQKLHGKGRVLLRKSGTEPVIRVMVECEDQELAQQCAEKIAEIVKKS</sequence>
<dbReference type="InterPro" id="IPR016055">
    <property type="entry name" value="A-D-PHexomutase_a/b/a-I/II/III"/>
</dbReference>
<evidence type="ECO:0000256" key="1">
    <source>
        <dbReference type="ARBA" id="ARBA00010231"/>
    </source>
</evidence>
<accession>A0A0A2XCI9</accession>
<dbReference type="Gene3D" id="3.30.310.50">
    <property type="entry name" value="Alpha-D-phosphohexomutase, C-terminal domain"/>
    <property type="match status" value="1"/>
</dbReference>
<feature type="active site" description="Phosphoserine intermediate" evidence="8">
    <location>
        <position position="102"/>
    </location>
</feature>
<evidence type="ECO:0000259" key="12">
    <source>
        <dbReference type="Pfam" id="PF02878"/>
    </source>
</evidence>
<dbReference type="InterPro" id="IPR005845">
    <property type="entry name" value="A-D-PHexomutase_a/b/a-II"/>
</dbReference>
<evidence type="ECO:0000256" key="9">
    <source>
        <dbReference type="RuleBase" id="RU004326"/>
    </source>
</evidence>
<dbReference type="Pfam" id="PF00408">
    <property type="entry name" value="PGM_PMM_IV"/>
    <property type="match status" value="1"/>
</dbReference>
<dbReference type="GO" id="GO:0000287">
    <property type="term" value="F:magnesium ion binding"/>
    <property type="evidence" value="ECO:0007669"/>
    <property type="project" value="UniProtKB-UniRule"/>
</dbReference>
<dbReference type="PRINTS" id="PR00509">
    <property type="entry name" value="PGMPMM"/>
</dbReference>
<comment type="catalytic activity">
    <reaction evidence="8 10">
        <text>alpha-D-glucosamine 1-phosphate = D-glucosamine 6-phosphate</text>
        <dbReference type="Rhea" id="RHEA:23424"/>
        <dbReference type="ChEBI" id="CHEBI:58516"/>
        <dbReference type="ChEBI" id="CHEBI:58725"/>
        <dbReference type="EC" id="5.4.2.10"/>
    </reaction>
</comment>
<feature type="modified residue" description="Phosphoserine" evidence="8">
    <location>
        <position position="102"/>
    </location>
</feature>
<dbReference type="CDD" id="cd05802">
    <property type="entry name" value="GlmM"/>
    <property type="match status" value="1"/>
</dbReference>
<dbReference type="Proteomes" id="UP000030526">
    <property type="component" value="Unassembled WGS sequence"/>
</dbReference>
<evidence type="ECO:0000256" key="3">
    <source>
        <dbReference type="ARBA" id="ARBA00022723"/>
    </source>
</evidence>
<dbReference type="FunFam" id="3.40.120.10:FF:000001">
    <property type="entry name" value="Phosphoglucosamine mutase"/>
    <property type="match status" value="1"/>
</dbReference>